<evidence type="ECO:0000256" key="4">
    <source>
        <dbReference type="ARBA" id="ARBA00022525"/>
    </source>
</evidence>
<evidence type="ECO:0000256" key="5">
    <source>
        <dbReference type="ARBA" id="ARBA00022641"/>
    </source>
</evidence>
<evidence type="ECO:0000313" key="10">
    <source>
        <dbReference type="EMBL" id="KAK7309934.1"/>
    </source>
</evidence>
<evidence type="ECO:0000256" key="1">
    <source>
        <dbReference type="ARBA" id="ARBA00004613"/>
    </source>
</evidence>
<sequence length="90" mass="9752">MARCITFFIISVLLLTVAAEGRSLPNSISPDSVSFKPVSSNYSHVTVSLEQTGFNNDDGACKGLDRTECVAKTTMVAHTDYVYTQDFNGP</sequence>
<comment type="function">
    <text evidence="9">Promotes plant cell differentiation, organogenesis and somatic embryogenesis as well as cell proliferation.</text>
</comment>
<feature type="chain" id="PRO_5042663047" description="Phytosulfokine" evidence="9">
    <location>
        <begin position="20"/>
        <end position="90"/>
    </location>
</feature>
<comment type="subcellular location">
    <subcellularLocation>
        <location evidence="1 9">Secreted</location>
    </subcellularLocation>
</comment>
<comment type="similarity">
    <text evidence="2 9">Belongs to the phytosulfokine family.</text>
</comment>
<comment type="caution">
    <text evidence="10">The sequence shown here is derived from an EMBL/GenBank/DDBJ whole genome shotgun (WGS) entry which is preliminary data.</text>
</comment>
<comment type="PTM">
    <text evidence="9">PSK-alpha is produced by endopeptidase digestion. PSK-beta is produced from PSK-alpha by exopeptidase digestion.</text>
</comment>
<dbReference type="EMBL" id="JAYKXN010000002">
    <property type="protein sequence ID" value="KAK7309934.1"/>
    <property type="molecule type" value="Genomic_DNA"/>
</dbReference>
<dbReference type="InterPro" id="IPR009438">
    <property type="entry name" value="Phytosulfokine"/>
</dbReference>
<dbReference type="GO" id="GO:0030154">
    <property type="term" value="P:cell differentiation"/>
    <property type="evidence" value="ECO:0007669"/>
    <property type="project" value="UniProtKB-UniRule"/>
</dbReference>
<organism evidence="10 11">
    <name type="scientific">Clitoria ternatea</name>
    <name type="common">Butterfly pea</name>
    <dbReference type="NCBI Taxonomy" id="43366"/>
    <lineage>
        <taxon>Eukaryota</taxon>
        <taxon>Viridiplantae</taxon>
        <taxon>Streptophyta</taxon>
        <taxon>Embryophyta</taxon>
        <taxon>Tracheophyta</taxon>
        <taxon>Spermatophyta</taxon>
        <taxon>Magnoliopsida</taxon>
        <taxon>eudicotyledons</taxon>
        <taxon>Gunneridae</taxon>
        <taxon>Pentapetalae</taxon>
        <taxon>rosids</taxon>
        <taxon>fabids</taxon>
        <taxon>Fabales</taxon>
        <taxon>Fabaceae</taxon>
        <taxon>Papilionoideae</taxon>
        <taxon>50 kb inversion clade</taxon>
        <taxon>NPAAA clade</taxon>
        <taxon>indigoferoid/millettioid clade</taxon>
        <taxon>Phaseoleae</taxon>
        <taxon>Clitoria</taxon>
    </lineage>
</organism>
<dbReference type="AlphaFoldDB" id="A0AAN9PU08"/>
<keyword evidence="6 9" id="KW-0732">Signal</keyword>
<keyword evidence="8 9" id="KW-0339">Growth factor</keyword>
<reference evidence="10 11" key="1">
    <citation type="submission" date="2024-01" db="EMBL/GenBank/DDBJ databases">
        <title>The genomes of 5 underutilized Papilionoideae crops provide insights into root nodulation and disease resistance.</title>
        <authorList>
            <person name="Yuan L."/>
        </authorList>
    </citation>
    <scope>NUCLEOTIDE SEQUENCE [LARGE SCALE GENOMIC DNA]</scope>
    <source>
        <strain evidence="10">LY-2023</strain>
        <tissue evidence="10">Leaf</tissue>
    </source>
</reference>
<keyword evidence="5 9" id="KW-0765">Sulfation</keyword>
<evidence type="ECO:0000313" key="11">
    <source>
        <dbReference type="Proteomes" id="UP001359559"/>
    </source>
</evidence>
<keyword evidence="11" id="KW-1185">Reference proteome</keyword>
<dbReference type="GO" id="GO:0005576">
    <property type="term" value="C:extracellular region"/>
    <property type="evidence" value="ECO:0007669"/>
    <property type="project" value="UniProtKB-SubCell"/>
</dbReference>
<keyword evidence="3 9" id="KW-0217">Developmental protein</keyword>
<dbReference type="Pfam" id="PF06404">
    <property type="entry name" value="PSK"/>
    <property type="match status" value="1"/>
</dbReference>
<evidence type="ECO:0000256" key="7">
    <source>
        <dbReference type="ARBA" id="ARBA00022782"/>
    </source>
</evidence>
<comment type="PTM">
    <text evidence="9">Sulfation is important for activity and for the binding to a putative membrane receptor.</text>
</comment>
<keyword evidence="4 9" id="KW-0964">Secreted</keyword>
<accession>A0AAN9PU08</accession>
<feature type="signal peptide" evidence="9">
    <location>
        <begin position="1"/>
        <end position="19"/>
    </location>
</feature>
<gene>
    <name evidence="10" type="ORF">RJT34_07076</name>
</gene>
<evidence type="ECO:0000256" key="8">
    <source>
        <dbReference type="ARBA" id="ARBA00023030"/>
    </source>
</evidence>
<keyword evidence="7 9" id="KW-0221">Differentiation</keyword>
<evidence type="ECO:0000256" key="9">
    <source>
        <dbReference type="RuleBase" id="RU368031"/>
    </source>
</evidence>
<dbReference type="GO" id="GO:0008083">
    <property type="term" value="F:growth factor activity"/>
    <property type="evidence" value="ECO:0007669"/>
    <property type="project" value="UniProtKB-UniRule"/>
</dbReference>
<dbReference type="Proteomes" id="UP001359559">
    <property type="component" value="Unassembled WGS sequence"/>
</dbReference>
<dbReference type="GO" id="GO:0008283">
    <property type="term" value="P:cell population proliferation"/>
    <property type="evidence" value="ECO:0007669"/>
    <property type="project" value="UniProtKB-UniRule"/>
</dbReference>
<evidence type="ECO:0000256" key="6">
    <source>
        <dbReference type="ARBA" id="ARBA00022729"/>
    </source>
</evidence>
<evidence type="ECO:0000256" key="2">
    <source>
        <dbReference type="ARBA" id="ARBA00010781"/>
    </source>
</evidence>
<name>A0AAN9PU08_CLITE</name>
<protein>
    <recommendedName>
        <fullName evidence="9">Phytosulfokine</fullName>
    </recommendedName>
    <component>
        <recommendedName>
            <fullName evidence="9">Phytosulfokine-alpha</fullName>
            <shortName evidence="9">PSK-alpha</shortName>
            <shortName evidence="9">Phytosulfokine-a</shortName>
        </recommendedName>
    </component>
    <component>
        <recommendedName>
            <fullName evidence="9">Phytosulfokine-beta</fullName>
            <shortName evidence="9">PSK-beta</shortName>
            <shortName evidence="9">Phytosulfokine-b</shortName>
        </recommendedName>
    </component>
</protein>
<evidence type="ECO:0000256" key="3">
    <source>
        <dbReference type="ARBA" id="ARBA00022473"/>
    </source>
</evidence>
<proteinExistence type="inferred from homology"/>